<name>A0A250X5H5_9CHLO</name>
<keyword evidence="5" id="KW-0443">Lipid metabolism</keyword>
<dbReference type="GO" id="GO:0004620">
    <property type="term" value="F:phospholipase activity"/>
    <property type="evidence" value="ECO:0007669"/>
    <property type="project" value="InterPro"/>
</dbReference>
<evidence type="ECO:0000313" key="10">
    <source>
        <dbReference type="Proteomes" id="UP000232323"/>
    </source>
</evidence>
<feature type="signal peptide" evidence="8">
    <location>
        <begin position="1"/>
        <end position="19"/>
    </location>
</feature>
<evidence type="ECO:0000313" key="9">
    <source>
        <dbReference type="EMBL" id="GAX78296.1"/>
    </source>
</evidence>
<reference evidence="9 10" key="1">
    <citation type="submission" date="2017-08" db="EMBL/GenBank/DDBJ databases">
        <title>Acidophilic green algal genome provides insights into adaptation to an acidic environment.</title>
        <authorList>
            <person name="Hirooka S."/>
            <person name="Hirose Y."/>
            <person name="Kanesaki Y."/>
            <person name="Higuchi S."/>
            <person name="Fujiwara T."/>
            <person name="Onuma R."/>
            <person name="Era A."/>
            <person name="Ohbayashi R."/>
            <person name="Uzuka A."/>
            <person name="Nozaki H."/>
            <person name="Yoshikawa H."/>
            <person name="Miyagishima S.Y."/>
        </authorList>
    </citation>
    <scope>NUCLEOTIDE SEQUENCE [LARGE SCALE GENOMIC DNA]</scope>
    <source>
        <strain evidence="9 10">NIES-2499</strain>
    </source>
</reference>
<gene>
    <name evidence="9" type="ORF">CEUSTIGMA_g5738.t1</name>
</gene>
<feature type="region of interest" description="Disordered" evidence="7">
    <location>
        <begin position="638"/>
        <end position="660"/>
    </location>
</feature>
<dbReference type="Pfam" id="PF04916">
    <property type="entry name" value="Phospholip_B"/>
    <property type="match status" value="1"/>
</dbReference>
<evidence type="ECO:0000256" key="6">
    <source>
        <dbReference type="ARBA" id="ARBA00023180"/>
    </source>
</evidence>
<dbReference type="PANTHER" id="PTHR12370:SF3">
    <property type="entry name" value="PHOSPHOLIPASE B-LIKE 2-RELATED"/>
    <property type="match status" value="1"/>
</dbReference>
<evidence type="ECO:0000256" key="5">
    <source>
        <dbReference type="ARBA" id="ARBA00023098"/>
    </source>
</evidence>
<dbReference type="EMBL" id="BEGY01000031">
    <property type="protein sequence ID" value="GAX78296.1"/>
    <property type="molecule type" value="Genomic_DNA"/>
</dbReference>
<dbReference type="Gene3D" id="3.60.60.30">
    <property type="match status" value="1"/>
</dbReference>
<dbReference type="AlphaFoldDB" id="A0A250X5H5"/>
<keyword evidence="6" id="KW-0325">Glycoprotein</keyword>
<evidence type="ECO:0000256" key="4">
    <source>
        <dbReference type="ARBA" id="ARBA00022963"/>
    </source>
</evidence>
<dbReference type="GO" id="GO:0009395">
    <property type="term" value="P:phospholipid catabolic process"/>
    <property type="evidence" value="ECO:0007669"/>
    <property type="project" value="TreeGrafter"/>
</dbReference>
<dbReference type="PANTHER" id="PTHR12370">
    <property type="entry name" value="PHOSPHOLIPASE B-RELATED"/>
    <property type="match status" value="1"/>
</dbReference>
<evidence type="ECO:0000256" key="2">
    <source>
        <dbReference type="ARBA" id="ARBA00022729"/>
    </source>
</evidence>
<keyword evidence="3" id="KW-0378">Hydrolase</keyword>
<keyword evidence="4" id="KW-0442">Lipid degradation</keyword>
<keyword evidence="2 8" id="KW-0732">Signal</keyword>
<feature type="chain" id="PRO_5013191036" description="Phospholipase B-like" evidence="8">
    <location>
        <begin position="20"/>
        <end position="827"/>
    </location>
</feature>
<proteinExistence type="inferred from homology"/>
<protein>
    <recommendedName>
        <fullName evidence="11">Phospholipase B-like</fullName>
    </recommendedName>
</protein>
<evidence type="ECO:0000256" key="1">
    <source>
        <dbReference type="ARBA" id="ARBA00007835"/>
    </source>
</evidence>
<keyword evidence="10" id="KW-1185">Reference proteome</keyword>
<evidence type="ECO:0000256" key="7">
    <source>
        <dbReference type="SAM" id="MobiDB-lite"/>
    </source>
</evidence>
<evidence type="ECO:0000256" key="3">
    <source>
        <dbReference type="ARBA" id="ARBA00022801"/>
    </source>
</evidence>
<dbReference type="GO" id="GO:0005576">
    <property type="term" value="C:extracellular region"/>
    <property type="evidence" value="ECO:0007669"/>
    <property type="project" value="TreeGrafter"/>
</dbReference>
<dbReference type="OrthoDB" id="443524at2759"/>
<dbReference type="InterPro" id="IPR007000">
    <property type="entry name" value="PLipase_B-like"/>
</dbReference>
<dbReference type="STRING" id="1157962.A0A250X5H5"/>
<organism evidence="9 10">
    <name type="scientific">Chlamydomonas eustigma</name>
    <dbReference type="NCBI Taxonomy" id="1157962"/>
    <lineage>
        <taxon>Eukaryota</taxon>
        <taxon>Viridiplantae</taxon>
        <taxon>Chlorophyta</taxon>
        <taxon>core chlorophytes</taxon>
        <taxon>Chlorophyceae</taxon>
        <taxon>CS clade</taxon>
        <taxon>Chlamydomonadales</taxon>
        <taxon>Chlamydomonadaceae</taxon>
        <taxon>Chlamydomonas</taxon>
    </lineage>
</organism>
<sequence>MWSILKFMLLLFVFKGSTSDACNPCDLLVYVGSGDRLRAKRTFQNPQDLQIFPSENIVWARYWRTYEDEGWDALEISVIASIPIPDTLKAQAAGYAEGQLQADRIFDYWTNYRLNEFKTPMNEPTPELLEWLEIQQQFVRDQLISPKSPAFNQYLPPHPVSSSQLDSELQSPAGGNSHPSYSYWELMTLVMHQFDGFCQGFWDAALPGKNMTRQELYLLQSVGDLYDLTVLFPQHGESSHANAASGKNGPKFGLGQRFTGHGYNGHEHSLYDRDGVGRMRKYTPGHGIVGDGGFGGGDMLECSALIKLGKDDGKKGRSSDTGMKGIQDKYQKAFWAGHATWRPYYAMLRTWKIYDLPWSKTGPITISSSPGLVAYSKDDWYSTDKLVIMETTNGIYNQSLYDHIQPECVLMWQRAQVANLGAATGKEWVRSFELYNSGTYNNQWMVLDVEMLQTKGAVKDILWVLEQLPGTTQSADVSSELLEKGYWASYNVPYFPRIYNLSGYPATKNLHQTCPRAKLFAREQKNVVSLVDMKRVIRLNRFQQDDLSGGDPAHAIASRYDLEPLNLVPGTQQLMDLEGFSHRHTHAVSGPTSDDQPPFCWDTFCPDHDEVEEVPADDAGTRLRISLGVRSEPFQLKEMRKPDENSDLKRSQLNEDSGDFERAGEEHLYARAHESRKWLKSGGWSVAAAARVWSRIVEALSMYLNSSLTVTVKEQELQPVSHASDVGKRVSGLLGQAAVGRGPELDDDDEAAGITPCPYEGLKNKDCEAVSHVGVAECFSFDWQVYRASLPWLQRNSHKVDEESSGCQGAVECTRRRRRVKEEWGAV</sequence>
<evidence type="ECO:0008006" key="11">
    <source>
        <dbReference type="Google" id="ProtNLM"/>
    </source>
</evidence>
<comment type="caution">
    <text evidence="9">The sequence shown here is derived from an EMBL/GenBank/DDBJ whole genome shotgun (WGS) entry which is preliminary data.</text>
</comment>
<comment type="similarity">
    <text evidence="1">Belongs to the phospholipase B-like family.</text>
</comment>
<accession>A0A250X5H5</accession>
<evidence type="ECO:0000256" key="8">
    <source>
        <dbReference type="SAM" id="SignalP"/>
    </source>
</evidence>
<dbReference type="Proteomes" id="UP000232323">
    <property type="component" value="Unassembled WGS sequence"/>
</dbReference>